<reference evidence="2" key="1">
    <citation type="submission" date="2021-01" db="EMBL/GenBank/DDBJ databases">
        <authorList>
            <consortium name="Genoscope - CEA"/>
            <person name="William W."/>
        </authorList>
    </citation>
    <scope>NUCLEOTIDE SEQUENCE</scope>
</reference>
<feature type="region of interest" description="Disordered" evidence="1">
    <location>
        <begin position="360"/>
        <end position="385"/>
    </location>
</feature>
<feature type="region of interest" description="Disordered" evidence="1">
    <location>
        <begin position="36"/>
        <end position="55"/>
    </location>
</feature>
<comment type="caution">
    <text evidence="2">The sequence shown here is derived from an EMBL/GenBank/DDBJ whole genome shotgun (WGS) entry which is preliminary data.</text>
</comment>
<proteinExistence type="predicted"/>
<keyword evidence="3" id="KW-1185">Reference proteome</keyword>
<dbReference type="OMA" id="RFSVNIE"/>
<feature type="compositionally biased region" description="Low complexity" evidence="1">
    <location>
        <begin position="319"/>
        <end position="339"/>
    </location>
</feature>
<evidence type="ECO:0000256" key="1">
    <source>
        <dbReference type="SAM" id="MobiDB-lite"/>
    </source>
</evidence>
<organism evidence="2 3">
    <name type="scientific">Paramecium octaurelia</name>
    <dbReference type="NCBI Taxonomy" id="43137"/>
    <lineage>
        <taxon>Eukaryota</taxon>
        <taxon>Sar</taxon>
        <taxon>Alveolata</taxon>
        <taxon>Ciliophora</taxon>
        <taxon>Intramacronucleata</taxon>
        <taxon>Oligohymenophorea</taxon>
        <taxon>Peniculida</taxon>
        <taxon>Parameciidae</taxon>
        <taxon>Paramecium</taxon>
    </lineage>
</organism>
<sequence>MISFMVMSNMLSEQLKTQYKSKSVYWRQEKEKLLQTFQPRQNNSQSQQRSRTSERKSIIRNLVDSLYNQGTPEKNKSIYYHFQSQITQQKQQQQCQSSAKKQHTDELTLSTIINKYQKQVENCNQKQVVYDPMAVQIIESFQELKKRSAKKQELQKCQSDQKIIENSAHKQNIFSRINQIREFIDQQLGTNADESNKDIKYESQYQSDVDQSSGNLRNKSVEFRQFLDQRVSVGRDSTNNRLNHRINRLRSIRSCSTLDVGIQVSLQDENLMQQNSQRQKQQQQESYQQFNDQNNSQNYPQNYQQLKTDRTNKSRRNNQEQYEVQNTQQQTSPQQSHNPYYQVEQSVTSEYQLPLQQMLQQQYQNEDSIQKSKNSGRMSRRSEFLQKARYSTNVNEENKERFSVNIEEIKKERFSENERFSVTSNEINGKDGILANLDFNKERFSVRSNDQYAQNKVRNSIQSNFEEDFKDKLILKLNKDDATFPTQLKCTNKENVGDPSTYISKINKNEQENKLGERVESKLNTIEIPKIIQALNFDNIELSKPCSGTQISVDTNRFQLEIQQIMEKQNETQDVQLKQNELINIQQDFALTSNRSQLSVPITEPTYIQQNNQINTNFIRVEEEIEAGQPDIRIIENATGITECNLQYSEDTANLRIPTQISNNEEVKFKPDSYVTCDIQFQQIKQDYQQLNQLQSTQSNQMNQSSFEQWLSQTDQNKRIFNFNCQSQYFQREKCDHSTQINKSESDSDEEIQFIKKKQQKCQFNQGVTLLVRKITSILKIRQIKSFYEIKEYSLHQSQQQQQQQLQQFKSSQHTYQSPIESQYSSQFYSQQQSLTSLPMPSTQTQFDFAPQASKEQAAQEKISNLLKTIIEETGSDTLRMLKNKSNLSPVAKTSEKKRLNSRNNSRLRISKKCSTASILTSMQSPVQEINDRIKVNFIQEMGLESPTQKHTEHAELHDCSPIAEPMEFQDVSVLMKQRREMKQIADSNNGSNIINNSYNDQRHCQILSHHIAIQKAKIAKKFQQIHYKTAGQQQFRKENYQI</sequence>
<feature type="region of interest" description="Disordered" evidence="1">
    <location>
        <begin position="272"/>
        <end position="339"/>
    </location>
</feature>
<dbReference type="Proteomes" id="UP000683925">
    <property type="component" value="Unassembled WGS sequence"/>
</dbReference>
<gene>
    <name evidence="2" type="ORF">POCTA_138.1.T0040077</name>
</gene>
<feature type="compositionally biased region" description="Low complexity" evidence="1">
    <location>
        <begin position="272"/>
        <end position="305"/>
    </location>
</feature>
<feature type="compositionally biased region" description="Polar residues" evidence="1">
    <location>
        <begin position="365"/>
        <end position="377"/>
    </location>
</feature>
<accession>A0A8S1RUK3</accession>
<name>A0A8S1RUK3_PAROT</name>
<dbReference type="AlphaFoldDB" id="A0A8S1RUK3"/>
<evidence type="ECO:0000313" key="2">
    <source>
        <dbReference type="EMBL" id="CAD8132691.1"/>
    </source>
</evidence>
<dbReference type="OrthoDB" id="10354171at2759"/>
<evidence type="ECO:0000313" key="3">
    <source>
        <dbReference type="Proteomes" id="UP000683925"/>
    </source>
</evidence>
<feature type="compositionally biased region" description="Low complexity" evidence="1">
    <location>
        <begin position="40"/>
        <end position="50"/>
    </location>
</feature>
<dbReference type="EMBL" id="CAJJDP010000003">
    <property type="protein sequence ID" value="CAD8132691.1"/>
    <property type="molecule type" value="Genomic_DNA"/>
</dbReference>
<protein>
    <submittedName>
        <fullName evidence="2">Uncharacterized protein</fullName>
    </submittedName>
</protein>